<proteinExistence type="predicted"/>
<organism evidence="1 2">
    <name type="scientific">Bradyrhizobium archetypum</name>
    <dbReference type="NCBI Taxonomy" id="2721160"/>
    <lineage>
        <taxon>Bacteria</taxon>
        <taxon>Pseudomonadati</taxon>
        <taxon>Pseudomonadota</taxon>
        <taxon>Alphaproteobacteria</taxon>
        <taxon>Hyphomicrobiales</taxon>
        <taxon>Nitrobacteraceae</taxon>
        <taxon>Bradyrhizobium</taxon>
    </lineage>
</organism>
<sequence>MPVSAEDKALRNHPVTSEQLLHAMKAIIESQMETRFLREFEKAFVLASDKDIADLQKFISSHGDPSNLSVQRVGRERC</sequence>
<evidence type="ECO:0000313" key="1">
    <source>
        <dbReference type="EMBL" id="NOJ46042.1"/>
    </source>
</evidence>
<accession>A0A7Y4H2E2</accession>
<comment type="caution">
    <text evidence="1">The sequence shown here is derived from an EMBL/GenBank/DDBJ whole genome shotgun (WGS) entry which is preliminary data.</text>
</comment>
<dbReference type="Proteomes" id="UP000528734">
    <property type="component" value="Unassembled WGS sequence"/>
</dbReference>
<dbReference type="EMBL" id="JAAVLW010000002">
    <property type="protein sequence ID" value="NOJ46042.1"/>
    <property type="molecule type" value="Genomic_DNA"/>
</dbReference>
<dbReference type="AlphaFoldDB" id="A0A7Y4H2E2"/>
<reference evidence="1 2" key="1">
    <citation type="submission" date="2020-03" db="EMBL/GenBank/DDBJ databases">
        <title>Bradyrhizobium diversity isolated from nodules of Muelleranthus trifoliolatus.</title>
        <authorList>
            <person name="Klepa M."/>
            <person name="Helene L."/>
            <person name="Hungria M."/>
        </authorList>
    </citation>
    <scope>NUCLEOTIDE SEQUENCE [LARGE SCALE GENOMIC DNA]</scope>
    <source>
        <strain evidence="1 2">WSM 1744</strain>
    </source>
</reference>
<name>A0A7Y4H2E2_9BRAD</name>
<evidence type="ECO:0000313" key="2">
    <source>
        <dbReference type="Proteomes" id="UP000528734"/>
    </source>
</evidence>
<keyword evidence="2" id="KW-1185">Reference proteome</keyword>
<protein>
    <submittedName>
        <fullName evidence="1">Uncharacterized protein</fullName>
    </submittedName>
</protein>
<gene>
    <name evidence="1" type="ORF">HCN50_07245</name>
</gene>
<dbReference type="RefSeq" id="WP_171708916.1">
    <property type="nucleotide sequence ID" value="NZ_JAAVLW010000002.1"/>
</dbReference>